<dbReference type="InterPro" id="IPR052357">
    <property type="entry name" value="Orn_Lys_Arg_decarboxylase-I"/>
</dbReference>
<evidence type="ECO:0000256" key="2">
    <source>
        <dbReference type="ARBA" id="ARBA00010671"/>
    </source>
</evidence>
<dbReference type="EMBL" id="JADEVV010000058">
    <property type="protein sequence ID" value="MBE9255331.1"/>
    <property type="molecule type" value="Genomic_DNA"/>
</dbReference>
<evidence type="ECO:0000256" key="1">
    <source>
        <dbReference type="ARBA" id="ARBA00001933"/>
    </source>
</evidence>
<feature type="domain" description="Orn/Lys/Arg decarboxylase C-terminal" evidence="7">
    <location>
        <begin position="406"/>
        <end position="461"/>
    </location>
</feature>
<keyword evidence="3" id="KW-0210">Decarboxylase</keyword>
<dbReference type="PANTHER" id="PTHR43277:SF4">
    <property type="entry name" value="ARGININE DECARBOXYLASE"/>
    <property type="match status" value="1"/>
</dbReference>
<dbReference type="InterPro" id="IPR015424">
    <property type="entry name" value="PyrdxlP-dep_Trfase"/>
</dbReference>
<gene>
    <name evidence="8" type="ORF">IQ217_16110</name>
</gene>
<dbReference type="RefSeq" id="WP_194020731.1">
    <property type="nucleotide sequence ID" value="NZ_JADEVV010000058.1"/>
</dbReference>
<keyword evidence="8" id="KW-0032">Aminotransferase</keyword>
<dbReference type="GO" id="GO:0008483">
    <property type="term" value="F:transaminase activity"/>
    <property type="evidence" value="ECO:0007669"/>
    <property type="project" value="UniProtKB-KW"/>
</dbReference>
<keyword evidence="5" id="KW-0456">Lyase</keyword>
<evidence type="ECO:0000256" key="5">
    <source>
        <dbReference type="ARBA" id="ARBA00023239"/>
    </source>
</evidence>
<keyword evidence="9" id="KW-1185">Reference proteome</keyword>
<evidence type="ECO:0000313" key="8">
    <source>
        <dbReference type="EMBL" id="MBE9255331.1"/>
    </source>
</evidence>
<keyword evidence="8" id="KW-0808">Transferase</keyword>
<dbReference type="InterPro" id="IPR008286">
    <property type="entry name" value="Prn/Lys/Arg_de-COase_C"/>
</dbReference>
<reference evidence="8 9" key="1">
    <citation type="submission" date="2020-10" db="EMBL/GenBank/DDBJ databases">
        <authorList>
            <person name="Castelo-Branco R."/>
            <person name="Eusebio N."/>
            <person name="Adriana R."/>
            <person name="Vieira A."/>
            <person name="Brugerolle De Fraissinette N."/>
            <person name="Rezende De Castro R."/>
            <person name="Schneider M.P."/>
            <person name="Vasconcelos V."/>
            <person name="Leao P.N."/>
        </authorList>
    </citation>
    <scope>NUCLEOTIDE SEQUENCE [LARGE SCALE GENOMIC DNA]</scope>
    <source>
        <strain evidence="8 9">LEGE 00031</strain>
    </source>
</reference>
<evidence type="ECO:0000256" key="3">
    <source>
        <dbReference type="ARBA" id="ARBA00022793"/>
    </source>
</evidence>
<dbReference type="SUPFAM" id="SSF53383">
    <property type="entry name" value="PLP-dependent transferases"/>
    <property type="match status" value="1"/>
</dbReference>
<dbReference type="InterPro" id="IPR036633">
    <property type="entry name" value="Prn/Lys/Arg_de-COase_C_sf"/>
</dbReference>
<organism evidence="8 9">
    <name type="scientific">Synechocystis salina LEGE 00031</name>
    <dbReference type="NCBI Taxonomy" id="1828736"/>
    <lineage>
        <taxon>Bacteria</taxon>
        <taxon>Bacillati</taxon>
        <taxon>Cyanobacteriota</taxon>
        <taxon>Cyanophyceae</taxon>
        <taxon>Synechococcales</taxon>
        <taxon>Merismopediaceae</taxon>
        <taxon>Synechocystis</taxon>
    </lineage>
</organism>
<feature type="domain" description="Orn/Lys/Arg decarboxylases family 1 pyridoxal-P attachment site" evidence="6">
    <location>
        <begin position="10"/>
        <end position="310"/>
    </location>
</feature>
<dbReference type="CDD" id="cd00615">
    <property type="entry name" value="Orn_deC_like"/>
    <property type="match status" value="1"/>
</dbReference>
<comment type="caution">
    <text evidence="8">The sequence shown here is derived from an EMBL/GenBank/DDBJ whole genome shotgun (WGS) entry which is preliminary data.</text>
</comment>
<evidence type="ECO:0000313" key="9">
    <source>
        <dbReference type="Proteomes" id="UP000658720"/>
    </source>
</evidence>
<evidence type="ECO:0000256" key="4">
    <source>
        <dbReference type="ARBA" id="ARBA00022898"/>
    </source>
</evidence>
<dbReference type="PANTHER" id="PTHR43277">
    <property type="entry name" value="ARGININE DECARBOXYLASE"/>
    <property type="match status" value="1"/>
</dbReference>
<dbReference type="Pfam" id="PF03711">
    <property type="entry name" value="OKR_DC_1_C"/>
    <property type="match status" value="1"/>
</dbReference>
<dbReference type="Gene3D" id="3.40.640.10">
    <property type="entry name" value="Type I PLP-dependent aspartate aminotransferase-like (Major domain)"/>
    <property type="match status" value="1"/>
</dbReference>
<comment type="similarity">
    <text evidence="2">Belongs to the Orn/Lys/Arg decarboxylase class-I family.</text>
</comment>
<dbReference type="InterPro" id="IPR015421">
    <property type="entry name" value="PyrdxlP-dep_Trfase_major"/>
</dbReference>
<protein>
    <submittedName>
        <fullName evidence="8">Aminotransferase class I/II-fold pyridoxal phosphate-dependent enzyme</fullName>
    </submittedName>
</protein>
<accession>A0ABR9VVF9</accession>
<comment type="cofactor">
    <cofactor evidence="1">
        <name>pyridoxal 5'-phosphate</name>
        <dbReference type="ChEBI" id="CHEBI:597326"/>
    </cofactor>
</comment>
<evidence type="ECO:0000259" key="7">
    <source>
        <dbReference type="Pfam" id="PF03711"/>
    </source>
</evidence>
<proteinExistence type="inferred from homology"/>
<dbReference type="InterPro" id="IPR000310">
    <property type="entry name" value="Orn/Lys/Arg_deCO2ase_major_dom"/>
</dbReference>
<name>A0ABR9VVF9_9SYNC</name>
<sequence length="483" mass="52084">MASLDQQDLPLVKALKNLAQRPDTPFYAPGHKRGQGIAPAFKQWLGPALFQADLPELPELDNLFAPSGAIAKAQELAADLWGAERTWFSVNGSTAGIVAAILATCGDGDKILLPRNVHQAAIAGIIHAGAVPIFLEPEINPDWDLALGIRPETLCQALQKHDDAKAVFLLHPTYHGVVGDLQKLVELSHGAKLPVIVDEAHGGHFPFHPLLPRPALELGADIVVQSTHKMLGALSQCAMVHSQGNLINPQRISQCLQLIQSTSPNYVLLASLDSARHQMANVGREMMAEVWEFTLHYRQKLEQIPGLNLLAVTQSGPGALALDPTRITIDVTQWGMSGFELDDCLREKFQITAELPTLRQLSFIVSIGNQAQDLARLLEALIRLAPTNFQQPFQLTLPALPSTILAMTPRRAAYAAQKLVPVNEAIGQISASLLCPYPPGIPVLIPGEIITPEAIAFLTKVLSLGGTISGLANEELTHLAVVN</sequence>
<dbReference type="Pfam" id="PF01276">
    <property type="entry name" value="OKR_DC_1"/>
    <property type="match status" value="1"/>
</dbReference>
<keyword evidence="4" id="KW-0663">Pyridoxal phosphate</keyword>
<evidence type="ECO:0000259" key="6">
    <source>
        <dbReference type="Pfam" id="PF01276"/>
    </source>
</evidence>
<dbReference type="Proteomes" id="UP000658720">
    <property type="component" value="Unassembled WGS sequence"/>
</dbReference>
<dbReference type="SUPFAM" id="SSF55904">
    <property type="entry name" value="Ornithine decarboxylase C-terminal domain"/>
    <property type="match status" value="1"/>
</dbReference>
<dbReference type="Gene3D" id="3.90.100.10">
    <property type="entry name" value="Orn/Lys/Arg decarboxylase, C-terminal domain"/>
    <property type="match status" value="1"/>
</dbReference>